<proteinExistence type="predicted"/>
<reference evidence="2 3" key="1">
    <citation type="submission" date="2017-06" db="EMBL/GenBank/DDBJ databases">
        <authorList>
            <person name="Kim H.J."/>
            <person name="Triplett B.A."/>
        </authorList>
    </citation>
    <scope>NUCLEOTIDE SEQUENCE [LARGE SCALE GENOMIC DNA]</scope>
    <source>
        <strain evidence="2 3">CGMCC 4.1858</strain>
    </source>
</reference>
<dbReference type="Proteomes" id="UP000198280">
    <property type="component" value="Unassembled WGS sequence"/>
</dbReference>
<accession>A0A239MHP0</accession>
<keyword evidence="3" id="KW-1185">Reference proteome</keyword>
<name>A0A239MHP0_9ACTN</name>
<organism evidence="2 3">
    <name type="scientific">Actinacidiphila glaucinigra</name>
    <dbReference type="NCBI Taxonomy" id="235986"/>
    <lineage>
        <taxon>Bacteria</taxon>
        <taxon>Bacillati</taxon>
        <taxon>Actinomycetota</taxon>
        <taxon>Actinomycetes</taxon>
        <taxon>Kitasatosporales</taxon>
        <taxon>Streptomycetaceae</taxon>
        <taxon>Actinacidiphila</taxon>
    </lineage>
</organism>
<sequence length="108" mass="11212">MEKEWPEGRVADPEAARERYEADLRSGRGAVREVLRADRGDAHVGLGAVVAAAGIVGAAAGPVVGALVAGVFAAVFLAAFGVMLLGAQRWADAADGAYRFAFGWGQWL</sequence>
<evidence type="ECO:0000313" key="2">
    <source>
        <dbReference type="EMBL" id="SNT41642.1"/>
    </source>
</evidence>
<dbReference type="OrthoDB" id="4248907at2"/>
<dbReference type="EMBL" id="FZOF01000024">
    <property type="protein sequence ID" value="SNT41642.1"/>
    <property type="molecule type" value="Genomic_DNA"/>
</dbReference>
<dbReference type="AlphaFoldDB" id="A0A239MHP0"/>
<feature type="transmembrane region" description="Helical" evidence="1">
    <location>
        <begin position="66"/>
        <end position="85"/>
    </location>
</feature>
<feature type="transmembrane region" description="Helical" evidence="1">
    <location>
        <begin position="42"/>
        <end position="60"/>
    </location>
</feature>
<evidence type="ECO:0000256" key="1">
    <source>
        <dbReference type="SAM" id="Phobius"/>
    </source>
</evidence>
<gene>
    <name evidence="2" type="ORF">SAMN05216252_12465</name>
</gene>
<keyword evidence="1" id="KW-0812">Transmembrane</keyword>
<dbReference type="RefSeq" id="WP_089227634.1">
    <property type="nucleotide sequence ID" value="NZ_FZOF01000024.1"/>
</dbReference>
<evidence type="ECO:0000313" key="3">
    <source>
        <dbReference type="Proteomes" id="UP000198280"/>
    </source>
</evidence>
<protein>
    <submittedName>
        <fullName evidence="2">Uncharacterized protein</fullName>
    </submittedName>
</protein>
<keyword evidence="1" id="KW-1133">Transmembrane helix</keyword>
<keyword evidence="1" id="KW-0472">Membrane</keyword>